<sequence length="99" mass="11429">MKKSNVIGIYVSTETESFLAEIPHKSDTLILKSDGTFASGFYGIGNYNVNYGILTTEIEWTYEYEMGQAGYRTYFNNKVFEKPKIILSSDLNHYYEKIK</sequence>
<dbReference type="EMBL" id="JBHULM010000040">
    <property type="protein sequence ID" value="MFD2543758.1"/>
    <property type="molecule type" value="Genomic_DNA"/>
</dbReference>
<name>A0ABW5K4B0_9FLAO</name>
<accession>A0ABW5K4B0</accession>
<dbReference type="RefSeq" id="WP_379905984.1">
    <property type="nucleotide sequence ID" value="NZ_JBHULM010000040.1"/>
</dbReference>
<protein>
    <submittedName>
        <fullName evidence="1">Uncharacterized protein</fullName>
    </submittedName>
</protein>
<evidence type="ECO:0000313" key="1">
    <source>
        <dbReference type="EMBL" id="MFD2543758.1"/>
    </source>
</evidence>
<comment type="caution">
    <text evidence="1">The sequence shown here is derived from an EMBL/GenBank/DDBJ whole genome shotgun (WGS) entry which is preliminary data.</text>
</comment>
<organism evidence="1 2">
    <name type="scientific">Lacinutrix gracilariae</name>
    <dbReference type="NCBI Taxonomy" id="1747198"/>
    <lineage>
        <taxon>Bacteria</taxon>
        <taxon>Pseudomonadati</taxon>
        <taxon>Bacteroidota</taxon>
        <taxon>Flavobacteriia</taxon>
        <taxon>Flavobacteriales</taxon>
        <taxon>Flavobacteriaceae</taxon>
        <taxon>Lacinutrix</taxon>
    </lineage>
</organism>
<gene>
    <name evidence="1" type="ORF">ACFSSB_15635</name>
</gene>
<evidence type="ECO:0000313" key="2">
    <source>
        <dbReference type="Proteomes" id="UP001597467"/>
    </source>
</evidence>
<reference evidence="2" key="1">
    <citation type="journal article" date="2019" name="Int. J. Syst. Evol. Microbiol.">
        <title>The Global Catalogue of Microorganisms (GCM) 10K type strain sequencing project: providing services to taxonomists for standard genome sequencing and annotation.</title>
        <authorList>
            <consortium name="The Broad Institute Genomics Platform"/>
            <consortium name="The Broad Institute Genome Sequencing Center for Infectious Disease"/>
            <person name="Wu L."/>
            <person name="Ma J."/>
        </authorList>
    </citation>
    <scope>NUCLEOTIDE SEQUENCE [LARGE SCALE GENOMIC DNA]</scope>
    <source>
        <strain evidence="2">KCTC 42808</strain>
    </source>
</reference>
<keyword evidence="2" id="KW-1185">Reference proteome</keyword>
<dbReference type="Proteomes" id="UP001597467">
    <property type="component" value="Unassembled WGS sequence"/>
</dbReference>
<proteinExistence type="predicted"/>